<dbReference type="SUPFAM" id="SSF52172">
    <property type="entry name" value="CheY-like"/>
    <property type="match status" value="1"/>
</dbReference>
<dbReference type="GO" id="GO:0005634">
    <property type="term" value="C:nucleus"/>
    <property type="evidence" value="ECO:0007669"/>
    <property type="project" value="UniProtKB-SubCell"/>
</dbReference>
<dbReference type="InterPro" id="IPR011006">
    <property type="entry name" value="CheY-like_superfamily"/>
</dbReference>
<evidence type="ECO:0000256" key="3">
    <source>
        <dbReference type="ARBA" id="ARBA00023015"/>
    </source>
</evidence>
<keyword evidence="9" id="KW-1185">Reference proteome</keyword>
<proteinExistence type="predicted"/>
<dbReference type="GO" id="GO:0009736">
    <property type="term" value="P:cytokinin-activated signaling pathway"/>
    <property type="evidence" value="ECO:0007669"/>
    <property type="project" value="InterPro"/>
</dbReference>
<keyword evidence="2" id="KW-0902">Two-component regulatory system</keyword>
<evidence type="ECO:0000256" key="4">
    <source>
        <dbReference type="ARBA" id="ARBA00023163"/>
    </source>
</evidence>
<reference evidence="8" key="1">
    <citation type="submission" date="2020-03" db="EMBL/GenBank/DDBJ databases">
        <title>Castanea mollissima Vanexum genome sequencing.</title>
        <authorList>
            <person name="Staton M."/>
        </authorList>
    </citation>
    <scope>NUCLEOTIDE SEQUENCE</scope>
    <source>
        <tissue evidence="8">Leaf</tissue>
    </source>
</reference>
<dbReference type="Proteomes" id="UP000737018">
    <property type="component" value="Unassembled WGS sequence"/>
</dbReference>
<evidence type="ECO:0000313" key="8">
    <source>
        <dbReference type="EMBL" id="KAF3946776.1"/>
    </source>
</evidence>
<comment type="caution">
    <text evidence="6">Lacks conserved residue(s) required for the propagation of feature annotation.</text>
</comment>
<gene>
    <name evidence="8" type="ORF">CMV_026992</name>
</gene>
<organism evidence="8 9">
    <name type="scientific">Castanea mollissima</name>
    <name type="common">Chinese chestnut</name>
    <dbReference type="NCBI Taxonomy" id="60419"/>
    <lineage>
        <taxon>Eukaryota</taxon>
        <taxon>Viridiplantae</taxon>
        <taxon>Streptophyta</taxon>
        <taxon>Embryophyta</taxon>
        <taxon>Tracheophyta</taxon>
        <taxon>Spermatophyta</taxon>
        <taxon>Magnoliopsida</taxon>
        <taxon>eudicotyledons</taxon>
        <taxon>Gunneridae</taxon>
        <taxon>Pentapetalae</taxon>
        <taxon>rosids</taxon>
        <taxon>fabids</taxon>
        <taxon>Fagales</taxon>
        <taxon>Fagaceae</taxon>
        <taxon>Castanea</taxon>
    </lineage>
</organism>
<dbReference type="InterPro" id="IPR009057">
    <property type="entry name" value="Homeodomain-like_sf"/>
</dbReference>
<keyword evidence="5" id="KW-0539">Nucleus</keyword>
<protein>
    <recommendedName>
        <fullName evidence="7">Response regulatory domain-containing protein</fullName>
    </recommendedName>
</protein>
<evidence type="ECO:0000256" key="6">
    <source>
        <dbReference type="PROSITE-ProRule" id="PRU00169"/>
    </source>
</evidence>
<dbReference type="GO" id="GO:0000160">
    <property type="term" value="P:phosphorelay signal transduction system"/>
    <property type="evidence" value="ECO:0007669"/>
    <property type="project" value="UniProtKB-KW"/>
</dbReference>
<dbReference type="InterPro" id="IPR006447">
    <property type="entry name" value="Myb_dom_plants"/>
</dbReference>
<sequence length="329" mass="37384">MEANLRIFGYEGYFLFLSFFIEFKLQVSNGCDVIARSSAYPVTECNRVEDASTLLRMEGRVFHIIIIEQCLLGVNEFELLRIGREMDLPVIVTSEDGQPNNIVRWSLENGACDYLLKPIPMSVLKMVWKYLFFNNVSRVKNQRMSWTPDFHEKFEESVQKLGGAANATPRKILQFLQRNFKGFEDVDREKVSSHLQKYRDSLKKKAQPHMLGCKDKDGTSSEHIQSRYEMEEHAPMTLVDQVLKTAVANEPYILSQQQQAPAAKNTQGFQSVTLPFVTNVPTIGGSTSCGNQSNALMIQMGEAFSSEQMRNEFTGGQPSVFESYLNDRG</sequence>
<dbReference type="InterPro" id="IPR045279">
    <property type="entry name" value="ARR-like"/>
</dbReference>
<dbReference type="GO" id="GO:0003677">
    <property type="term" value="F:DNA binding"/>
    <property type="evidence" value="ECO:0007669"/>
    <property type="project" value="InterPro"/>
</dbReference>
<dbReference type="InterPro" id="IPR001789">
    <property type="entry name" value="Sig_transdc_resp-reg_receiver"/>
</dbReference>
<dbReference type="PANTHER" id="PTHR43874">
    <property type="entry name" value="TWO-COMPONENT RESPONSE REGULATOR"/>
    <property type="match status" value="1"/>
</dbReference>
<comment type="caution">
    <text evidence="8">The sequence shown here is derived from an EMBL/GenBank/DDBJ whole genome shotgun (WGS) entry which is preliminary data.</text>
</comment>
<dbReference type="SUPFAM" id="SSF46689">
    <property type="entry name" value="Homeodomain-like"/>
    <property type="match status" value="1"/>
</dbReference>
<name>A0A8J4QAS7_9ROSI</name>
<accession>A0A8J4QAS7</accession>
<dbReference type="PANTHER" id="PTHR43874:SF67">
    <property type="entry name" value="TWO-COMPONENT RESPONSE REGULATOR ARR2"/>
    <property type="match status" value="1"/>
</dbReference>
<evidence type="ECO:0000256" key="2">
    <source>
        <dbReference type="ARBA" id="ARBA00023012"/>
    </source>
</evidence>
<comment type="subcellular location">
    <subcellularLocation>
        <location evidence="1">Nucleus</location>
    </subcellularLocation>
</comment>
<evidence type="ECO:0000256" key="5">
    <source>
        <dbReference type="ARBA" id="ARBA00023242"/>
    </source>
</evidence>
<dbReference type="AlphaFoldDB" id="A0A8J4QAS7"/>
<dbReference type="EMBL" id="JRKL02008619">
    <property type="protein sequence ID" value="KAF3946776.1"/>
    <property type="molecule type" value="Genomic_DNA"/>
</dbReference>
<dbReference type="PROSITE" id="PS50110">
    <property type="entry name" value="RESPONSE_REGULATORY"/>
    <property type="match status" value="1"/>
</dbReference>
<dbReference type="NCBIfam" id="TIGR01557">
    <property type="entry name" value="myb_SHAQKYF"/>
    <property type="match status" value="1"/>
</dbReference>
<evidence type="ECO:0000313" key="9">
    <source>
        <dbReference type="Proteomes" id="UP000737018"/>
    </source>
</evidence>
<dbReference type="OrthoDB" id="1579602at2759"/>
<keyword evidence="3" id="KW-0805">Transcription regulation</keyword>
<evidence type="ECO:0000256" key="1">
    <source>
        <dbReference type="ARBA" id="ARBA00004123"/>
    </source>
</evidence>
<dbReference type="Gene3D" id="1.10.10.60">
    <property type="entry name" value="Homeodomain-like"/>
    <property type="match status" value="1"/>
</dbReference>
<evidence type="ECO:0000259" key="7">
    <source>
        <dbReference type="PROSITE" id="PS50110"/>
    </source>
</evidence>
<dbReference type="Gene3D" id="3.40.50.2300">
    <property type="match status" value="1"/>
</dbReference>
<keyword evidence="4" id="KW-0804">Transcription</keyword>
<feature type="domain" description="Response regulatory" evidence="7">
    <location>
        <begin position="1"/>
        <end position="132"/>
    </location>
</feature>